<evidence type="ECO:0000256" key="6">
    <source>
        <dbReference type="SAM" id="Phobius"/>
    </source>
</evidence>
<evidence type="ECO:0000313" key="7">
    <source>
        <dbReference type="EMBL" id="HIZ23863.1"/>
    </source>
</evidence>
<accession>A0A9D2IUE4</accession>
<keyword evidence="5 6" id="KW-0472">Membrane</keyword>
<dbReference type="Pfam" id="PF04011">
    <property type="entry name" value="LemA"/>
    <property type="match status" value="1"/>
</dbReference>
<dbReference type="InterPro" id="IPR023353">
    <property type="entry name" value="LemA-like_dom_sf"/>
</dbReference>
<evidence type="ECO:0000256" key="1">
    <source>
        <dbReference type="ARBA" id="ARBA00004167"/>
    </source>
</evidence>
<keyword evidence="3 6" id="KW-0812">Transmembrane</keyword>
<comment type="subcellular location">
    <subcellularLocation>
        <location evidence="1">Membrane</location>
        <topology evidence="1">Single-pass membrane protein</topology>
    </subcellularLocation>
</comment>
<sequence>MNHLLAISTGAIVGIVIAVVVVVLIIAVVAWYISTYNKLQNLKNLVEEGWATIDVQLKKRYDLIPNLVETVKGYAKHESGTLEAVIAARNAAMTATGDAKMAAENALTGTLKSLFALQEAYPELKANSNFMDLQRQLTSIENELASARRYYNGTVKTINVAIDTFPSNLVAKRMKLEKRTYFELDSAEERKAPAVKF</sequence>
<feature type="transmembrane region" description="Helical" evidence="6">
    <location>
        <begin position="6"/>
        <end position="33"/>
    </location>
</feature>
<dbReference type="InterPro" id="IPR007156">
    <property type="entry name" value="MamQ_LemA"/>
</dbReference>
<dbReference type="PANTHER" id="PTHR34478">
    <property type="entry name" value="PROTEIN LEMA"/>
    <property type="match status" value="1"/>
</dbReference>
<reference evidence="7" key="2">
    <citation type="submission" date="2021-04" db="EMBL/GenBank/DDBJ databases">
        <authorList>
            <person name="Gilroy R."/>
        </authorList>
    </citation>
    <scope>NUCLEOTIDE SEQUENCE</scope>
    <source>
        <strain evidence="7">CHK33-5263</strain>
    </source>
</reference>
<dbReference type="AlphaFoldDB" id="A0A9D2IUE4"/>
<dbReference type="SUPFAM" id="SSF140478">
    <property type="entry name" value="LemA-like"/>
    <property type="match status" value="1"/>
</dbReference>
<evidence type="ECO:0000256" key="2">
    <source>
        <dbReference type="ARBA" id="ARBA00008854"/>
    </source>
</evidence>
<comment type="similarity">
    <text evidence="2">Belongs to the LemA family.</text>
</comment>
<dbReference type="Gene3D" id="1.20.1440.20">
    <property type="entry name" value="LemA-like domain"/>
    <property type="match status" value="1"/>
</dbReference>
<dbReference type="PANTHER" id="PTHR34478:SF1">
    <property type="entry name" value="PROTEIN LEMA"/>
    <property type="match status" value="1"/>
</dbReference>
<evidence type="ECO:0000256" key="4">
    <source>
        <dbReference type="ARBA" id="ARBA00022989"/>
    </source>
</evidence>
<dbReference type="GO" id="GO:0016020">
    <property type="term" value="C:membrane"/>
    <property type="evidence" value="ECO:0007669"/>
    <property type="project" value="UniProtKB-SubCell"/>
</dbReference>
<keyword evidence="4 6" id="KW-1133">Transmembrane helix</keyword>
<organism evidence="7 8">
    <name type="scientific">Candidatus Gallimonas intestinigallinarum</name>
    <dbReference type="NCBI Taxonomy" id="2838604"/>
    <lineage>
        <taxon>Bacteria</taxon>
        <taxon>Bacillati</taxon>
        <taxon>Bacillota</taxon>
        <taxon>Clostridia</taxon>
        <taxon>Candidatus Gallimonas</taxon>
    </lineage>
</organism>
<evidence type="ECO:0000256" key="3">
    <source>
        <dbReference type="ARBA" id="ARBA00022692"/>
    </source>
</evidence>
<comment type="caution">
    <text evidence="7">The sequence shown here is derived from an EMBL/GenBank/DDBJ whole genome shotgun (WGS) entry which is preliminary data.</text>
</comment>
<evidence type="ECO:0000256" key="5">
    <source>
        <dbReference type="ARBA" id="ARBA00023136"/>
    </source>
</evidence>
<gene>
    <name evidence="7" type="ORF">H9812_00065</name>
</gene>
<dbReference type="Proteomes" id="UP000824044">
    <property type="component" value="Unassembled WGS sequence"/>
</dbReference>
<proteinExistence type="inferred from homology"/>
<name>A0A9D2IUE4_9FIRM</name>
<evidence type="ECO:0000313" key="8">
    <source>
        <dbReference type="Proteomes" id="UP000824044"/>
    </source>
</evidence>
<reference evidence="7" key="1">
    <citation type="journal article" date="2021" name="PeerJ">
        <title>Extensive microbial diversity within the chicken gut microbiome revealed by metagenomics and culture.</title>
        <authorList>
            <person name="Gilroy R."/>
            <person name="Ravi A."/>
            <person name="Getino M."/>
            <person name="Pursley I."/>
            <person name="Horton D.L."/>
            <person name="Alikhan N.F."/>
            <person name="Baker D."/>
            <person name="Gharbi K."/>
            <person name="Hall N."/>
            <person name="Watson M."/>
            <person name="Adriaenssens E.M."/>
            <person name="Foster-Nyarko E."/>
            <person name="Jarju S."/>
            <person name="Secka A."/>
            <person name="Antonio M."/>
            <person name="Oren A."/>
            <person name="Chaudhuri R.R."/>
            <person name="La Ragione R."/>
            <person name="Hildebrand F."/>
            <person name="Pallen M.J."/>
        </authorList>
    </citation>
    <scope>NUCLEOTIDE SEQUENCE</scope>
    <source>
        <strain evidence="7">CHK33-5263</strain>
    </source>
</reference>
<protein>
    <submittedName>
        <fullName evidence="7">LemA family protein</fullName>
    </submittedName>
</protein>
<dbReference type="EMBL" id="DXBS01000002">
    <property type="protein sequence ID" value="HIZ23863.1"/>
    <property type="molecule type" value="Genomic_DNA"/>
</dbReference>